<reference evidence="8 9" key="1">
    <citation type="submission" date="2021-04" db="EMBL/GenBank/DDBJ databases">
        <title>Metabacillus sp. strain KIGAM252 whole genome sequence.</title>
        <authorList>
            <person name="Seo M.-J."/>
            <person name="Cho E.-S."/>
            <person name="Hwang C.Y."/>
            <person name="Yoon D.J."/>
        </authorList>
    </citation>
    <scope>NUCLEOTIDE SEQUENCE [LARGE SCALE GENOMIC DNA]</scope>
    <source>
        <strain evidence="8 9">KIGAM252</strain>
    </source>
</reference>
<feature type="transmembrane region" description="Helical" evidence="6">
    <location>
        <begin position="132"/>
        <end position="159"/>
    </location>
</feature>
<dbReference type="PANTHER" id="PTHR36115">
    <property type="entry name" value="PROLINE-RICH ANTIGEN HOMOLOG-RELATED"/>
    <property type="match status" value="1"/>
</dbReference>
<keyword evidence="2" id="KW-1003">Cell membrane</keyword>
<evidence type="ECO:0000256" key="5">
    <source>
        <dbReference type="ARBA" id="ARBA00023136"/>
    </source>
</evidence>
<dbReference type="PANTHER" id="PTHR36115:SF9">
    <property type="entry name" value="LMO1584 PROTEIN"/>
    <property type="match status" value="1"/>
</dbReference>
<feature type="transmembrane region" description="Helical" evidence="6">
    <location>
        <begin position="93"/>
        <end position="112"/>
    </location>
</feature>
<evidence type="ECO:0000256" key="2">
    <source>
        <dbReference type="ARBA" id="ARBA00022475"/>
    </source>
</evidence>
<comment type="subcellular location">
    <subcellularLocation>
        <location evidence="1">Cell membrane</location>
        <topology evidence="1">Multi-pass membrane protein</topology>
    </subcellularLocation>
</comment>
<evidence type="ECO:0000256" key="6">
    <source>
        <dbReference type="SAM" id="Phobius"/>
    </source>
</evidence>
<keyword evidence="5 6" id="KW-0472">Membrane</keyword>
<evidence type="ECO:0000256" key="3">
    <source>
        <dbReference type="ARBA" id="ARBA00022692"/>
    </source>
</evidence>
<protein>
    <submittedName>
        <fullName evidence="8">RDD family protein</fullName>
    </submittedName>
</protein>
<keyword evidence="3 6" id="KW-0812">Transmembrane</keyword>
<dbReference type="Proteomes" id="UP000682403">
    <property type="component" value="Unassembled WGS sequence"/>
</dbReference>
<dbReference type="RefSeq" id="WP_211556597.1">
    <property type="nucleotide sequence ID" value="NZ_JAGVRK010000001.1"/>
</dbReference>
<sequence>MEKNPAGFWIRLGANLIDGIIFAILGYFLVLLIGEGIGSNANSGIQFLYGLLLPIFWYGYTVGKRAVSIRIVRVNGSNVTFWTMLKRTLLSGILYSAPIGIGVIIALTMAWTELAQALASPMDANLEMSNSMMSAFAIFFGGMLLTLILLAASAIMVGVREDKRSLHDLIAGTYVTRNSPGEPVGTGVNVIKEA</sequence>
<feature type="transmembrane region" description="Helical" evidence="6">
    <location>
        <begin position="45"/>
        <end position="63"/>
    </location>
</feature>
<dbReference type="Pfam" id="PF06271">
    <property type="entry name" value="RDD"/>
    <property type="match status" value="1"/>
</dbReference>
<feature type="transmembrane region" description="Helical" evidence="6">
    <location>
        <begin position="12"/>
        <end position="33"/>
    </location>
</feature>
<evidence type="ECO:0000313" key="8">
    <source>
        <dbReference type="EMBL" id="MBS2967942.1"/>
    </source>
</evidence>
<gene>
    <name evidence="8" type="ORF">J9317_04025</name>
</gene>
<comment type="caution">
    <text evidence="8">The sequence shown here is derived from an EMBL/GenBank/DDBJ whole genome shotgun (WGS) entry which is preliminary data.</text>
</comment>
<dbReference type="InterPro" id="IPR051791">
    <property type="entry name" value="Pra-immunoreactive"/>
</dbReference>
<feature type="domain" description="RDD" evidence="7">
    <location>
        <begin position="6"/>
        <end position="172"/>
    </location>
</feature>
<evidence type="ECO:0000256" key="4">
    <source>
        <dbReference type="ARBA" id="ARBA00022989"/>
    </source>
</evidence>
<dbReference type="InterPro" id="IPR010432">
    <property type="entry name" value="RDD"/>
</dbReference>
<proteinExistence type="predicted"/>
<organism evidence="8 9">
    <name type="scientific">Metabacillus flavus</name>
    <dbReference type="NCBI Taxonomy" id="2823519"/>
    <lineage>
        <taxon>Bacteria</taxon>
        <taxon>Bacillati</taxon>
        <taxon>Bacillota</taxon>
        <taxon>Bacilli</taxon>
        <taxon>Bacillales</taxon>
        <taxon>Bacillaceae</taxon>
        <taxon>Metabacillus</taxon>
    </lineage>
</organism>
<keyword evidence="4 6" id="KW-1133">Transmembrane helix</keyword>
<accession>A0ABS5LB41</accession>
<dbReference type="EMBL" id="JAGVRK010000001">
    <property type="protein sequence ID" value="MBS2967942.1"/>
    <property type="molecule type" value="Genomic_DNA"/>
</dbReference>
<evidence type="ECO:0000259" key="7">
    <source>
        <dbReference type="Pfam" id="PF06271"/>
    </source>
</evidence>
<keyword evidence="9" id="KW-1185">Reference proteome</keyword>
<evidence type="ECO:0000256" key="1">
    <source>
        <dbReference type="ARBA" id="ARBA00004651"/>
    </source>
</evidence>
<name>A0ABS5LB41_9BACI</name>
<evidence type="ECO:0000313" key="9">
    <source>
        <dbReference type="Proteomes" id="UP000682403"/>
    </source>
</evidence>